<comment type="caution">
    <text evidence="2">The sequence shown here is derived from an EMBL/GenBank/DDBJ whole genome shotgun (WGS) entry which is preliminary data.</text>
</comment>
<feature type="compositionally biased region" description="Basic residues" evidence="1">
    <location>
        <begin position="129"/>
        <end position="140"/>
    </location>
</feature>
<feature type="region of interest" description="Disordered" evidence="1">
    <location>
        <begin position="270"/>
        <end position="292"/>
    </location>
</feature>
<dbReference type="EMBL" id="BKCJ010310894">
    <property type="protein sequence ID" value="GEZ69295.1"/>
    <property type="molecule type" value="Genomic_DNA"/>
</dbReference>
<dbReference type="PANTHER" id="PTHR33223:SF11">
    <property type="entry name" value="ELEMENT PROTEIN, PUTATIVE-RELATED"/>
    <property type="match status" value="1"/>
</dbReference>
<evidence type="ECO:0000256" key="1">
    <source>
        <dbReference type="SAM" id="MobiDB-lite"/>
    </source>
</evidence>
<feature type="region of interest" description="Disordered" evidence="1">
    <location>
        <begin position="116"/>
        <end position="153"/>
    </location>
</feature>
<keyword evidence="2" id="KW-0548">Nucleotidyltransferase</keyword>
<keyword evidence="2" id="KW-0808">Transferase</keyword>
<feature type="region of interest" description="Disordered" evidence="1">
    <location>
        <begin position="1"/>
        <end position="21"/>
    </location>
</feature>
<keyword evidence="2" id="KW-0695">RNA-directed DNA polymerase</keyword>
<evidence type="ECO:0000313" key="2">
    <source>
        <dbReference type="EMBL" id="GEZ69295.1"/>
    </source>
</evidence>
<feature type="region of interest" description="Disordered" evidence="1">
    <location>
        <begin position="33"/>
        <end position="95"/>
    </location>
</feature>
<feature type="compositionally biased region" description="Basic residues" evidence="1">
    <location>
        <begin position="72"/>
        <end position="83"/>
    </location>
</feature>
<gene>
    <name evidence="2" type="ORF">Tci_541268</name>
</gene>
<feature type="non-terminal residue" evidence="2">
    <location>
        <position position="403"/>
    </location>
</feature>
<sequence>MINCYQSWQRSSTERKKKNEKLKELKARLNFEGCSGRSRYSESKTVNAKEHEKSHRSRHSRSPRPSPSMFSRIRRERSRSPRQRSKEGGVFKRMGSREKSVSVRLYIYNQHSHSRYTKALSESEDNKGRHWKSRSKKKKSSREEDGLSQPWVREETDPFTPRIRYFDFPKIRMPSHIKMYDGSDDPDGHLKIFQAAAKTKWWAMPTWCHMINYTLTGNARVWFDDLPPESIDSYDDLKKSISGKLSSTKEITMLDEVAACKQFGVRRRKREIKGSTPKLPHNRQGERGKRWLKRRRNSASSDFIYWNQAPSERRSDIWLDVKRCVVFGPIAQRKDSYEQAIIPITNEVLERFIAPKPGQKNLPQRKLNAKTSSLMGYGEYGHLIHDMVANAVNSDKDYAWANL</sequence>
<dbReference type="AlphaFoldDB" id="A0A699ISE6"/>
<organism evidence="2">
    <name type="scientific">Tanacetum cinerariifolium</name>
    <name type="common">Dalmatian daisy</name>
    <name type="synonym">Chrysanthemum cinerariifolium</name>
    <dbReference type="NCBI Taxonomy" id="118510"/>
    <lineage>
        <taxon>Eukaryota</taxon>
        <taxon>Viridiplantae</taxon>
        <taxon>Streptophyta</taxon>
        <taxon>Embryophyta</taxon>
        <taxon>Tracheophyta</taxon>
        <taxon>Spermatophyta</taxon>
        <taxon>Magnoliopsida</taxon>
        <taxon>eudicotyledons</taxon>
        <taxon>Gunneridae</taxon>
        <taxon>Pentapetalae</taxon>
        <taxon>asterids</taxon>
        <taxon>campanulids</taxon>
        <taxon>Asterales</taxon>
        <taxon>Asteraceae</taxon>
        <taxon>Asteroideae</taxon>
        <taxon>Anthemideae</taxon>
        <taxon>Anthemidinae</taxon>
        <taxon>Tanacetum</taxon>
    </lineage>
</organism>
<feature type="compositionally biased region" description="Basic and acidic residues" evidence="1">
    <location>
        <begin position="39"/>
        <end position="53"/>
    </location>
</feature>
<dbReference type="GO" id="GO:0003964">
    <property type="term" value="F:RNA-directed DNA polymerase activity"/>
    <property type="evidence" value="ECO:0007669"/>
    <property type="project" value="UniProtKB-KW"/>
</dbReference>
<reference evidence="2" key="1">
    <citation type="journal article" date="2019" name="Sci. Rep.">
        <title>Draft genome of Tanacetum cinerariifolium, the natural source of mosquito coil.</title>
        <authorList>
            <person name="Yamashiro T."/>
            <person name="Shiraishi A."/>
            <person name="Satake H."/>
            <person name="Nakayama K."/>
        </authorList>
    </citation>
    <scope>NUCLEOTIDE SEQUENCE</scope>
</reference>
<protein>
    <submittedName>
        <fullName evidence="2">Reverse transcriptase domain-containing protein</fullName>
    </submittedName>
</protein>
<feature type="compositionally biased region" description="Basic and acidic residues" evidence="1">
    <location>
        <begin position="84"/>
        <end position="95"/>
    </location>
</feature>
<dbReference type="PANTHER" id="PTHR33223">
    <property type="entry name" value="CCHC-TYPE DOMAIN-CONTAINING PROTEIN"/>
    <property type="match status" value="1"/>
</dbReference>
<accession>A0A699ISE6</accession>
<feature type="compositionally biased region" description="Polar residues" evidence="1">
    <location>
        <begin position="1"/>
        <end position="11"/>
    </location>
</feature>
<name>A0A699ISE6_TANCI</name>
<proteinExistence type="predicted"/>